<protein>
    <submittedName>
        <fullName evidence="2">Uncharacterized protein</fullName>
    </submittedName>
</protein>
<proteinExistence type="inferred from homology"/>
<dbReference type="InterPro" id="IPR017850">
    <property type="entry name" value="Alkaline_phosphatase_core_sf"/>
</dbReference>
<evidence type="ECO:0000256" key="1">
    <source>
        <dbReference type="ARBA" id="ARBA00008779"/>
    </source>
</evidence>
<dbReference type="STRING" id="1093900.A0A507B8R9"/>
<name>A0A507B8R9_9PEZI</name>
<dbReference type="PANTHER" id="PTHR42693:SF33">
    <property type="entry name" value="ARYLSULFATASE"/>
    <property type="match status" value="1"/>
</dbReference>
<reference evidence="2 3" key="1">
    <citation type="submission" date="2019-06" db="EMBL/GenBank/DDBJ databases">
        <title>Draft genome sequence of the filamentous fungus Phialemoniopsis curvata isolated from diesel fuel.</title>
        <authorList>
            <person name="Varaljay V.A."/>
            <person name="Lyon W.J."/>
            <person name="Crouch A.L."/>
            <person name="Drake C.E."/>
            <person name="Hollomon J.M."/>
            <person name="Nadeau L.J."/>
            <person name="Nunn H.S."/>
            <person name="Stevenson B.S."/>
            <person name="Bojanowski C.L."/>
            <person name="Crookes-Goodson W.J."/>
        </authorList>
    </citation>
    <scope>NUCLEOTIDE SEQUENCE [LARGE SCALE GENOMIC DNA]</scope>
    <source>
        <strain evidence="2 3">D216</strain>
    </source>
</reference>
<comment type="caution">
    <text evidence="2">The sequence shown here is derived from an EMBL/GenBank/DDBJ whole genome shotgun (WGS) entry which is preliminary data.</text>
</comment>
<dbReference type="InParanoid" id="A0A507B8R9"/>
<accession>A0A507B8R9</accession>
<keyword evidence="3" id="KW-1185">Reference proteome</keyword>
<dbReference type="AlphaFoldDB" id="A0A507B8R9"/>
<dbReference type="Proteomes" id="UP000319257">
    <property type="component" value="Unassembled WGS sequence"/>
</dbReference>
<dbReference type="SUPFAM" id="SSF53649">
    <property type="entry name" value="Alkaline phosphatase-like"/>
    <property type="match status" value="1"/>
</dbReference>
<evidence type="ECO:0000313" key="2">
    <source>
        <dbReference type="EMBL" id="TPX13779.1"/>
    </source>
</evidence>
<dbReference type="PANTHER" id="PTHR42693">
    <property type="entry name" value="ARYLSULFATASE FAMILY MEMBER"/>
    <property type="match status" value="1"/>
</dbReference>
<dbReference type="Gene3D" id="3.30.1120.10">
    <property type="match status" value="1"/>
</dbReference>
<dbReference type="GeneID" id="41973170"/>
<dbReference type="EMBL" id="SKBQ01000031">
    <property type="protein sequence ID" value="TPX13779.1"/>
    <property type="molecule type" value="Genomic_DNA"/>
</dbReference>
<sequence>MDFVPTFLELAGISLPPPAEKKQGVVARKMMKFRGREVHALRGKSWVPYFARHEKVEDAEMWAIHSSEEPIGWELFARGALRKGDWKIVHFAKSDGGVGEGDEGWELFNVVEDPGETKDLARANPEKLRELMAHWEEYVTECGIVWGESAIAPGLSREEAPELWEDEIEMQKVWMGACAGEMPAAVA</sequence>
<organism evidence="2 3">
    <name type="scientific">Thyridium curvatum</name>
    <dbReference type="NCBI Taxonomy" id="1093900"/>
    <lineage>
        <taxon>Eukaryota</taxon>
        <taxon>Fungi</taxon>
        <taxon>Dikarya</taxon>
        <taxon>Ascomycota</taxon>
        <taxon>Pezizomycotina</taxon>
        <taxon>Sordariomycetes</taxon>
        <taxon>Sordariomycetidae</taxon>
        <taxon>Thyridiales</taxon>
        <taxon>Thyridiaceae</taxon>
        <taxon>Thyridium</taxon>
    </lineage>
</organism>
<dbReference type="InterPro" id="IPR050738">
    <property type="entry name" value="Sulfatase"/>
</dbReference>
<dbReference type="OrthoDB" id="103349at2759"/>
<comment type="similarity">
    <text evidence="1">Belongs to the sulfatase family.</text>
</comment>
<evidence type="ECO:0000313" key="3">
    <source>
        <dbReference type="Proteomes" id="UP000319257"/>
    </source>
</evidence>
<gene>
    <name evidence="2" type="ORF">E0L32_005723</name>
</gene>
<dbReference type="RefSeq" id="XP_030995490.1">
    <property type="nucleotide sequence ID" value="XM_031140276.1"/>
</dbReference>
<dbReference type="GO" id="GO:0004065">
    <property type="term" value="F:arylsulfatase activity"/>
    <property type="evidence" value="ECO:0007669"/>
    <property type="project" value="TreeGrafter"/>
</dbReference>